<name>H8I8N6_METCZ</name>
<keyword evidence="2" id="KW-1185">Reference proteome</keyword>
<evidence type="ECO:0008006" key="3">
    <source>
        <dbReference type="Google" id="ProtNLM"/>
    </source>
</evidence>
<evidence type="ECO:0000313" key="1">
    <source>
        <dbReference type="EMBL" id="AFC99940.1"/>
    </source>
</evidence>
<protein>
    <recommendedName>
        <fullName evidence="3">Transposase</fullName>
    </recommendedName>
</protein>
<proteinExistence type="predicted"/>
<dbReference type="EMBL" id="CP003243">
    <property type="protein sequence ID" value="AFC99940.1"/>
    <property type="molecule type" value="Genomic_DNA"/>
</dbReference>
<dbReference type="KEGG" id="mez:Mtc_1186"/>
<organism evidence="1 2">
    <name type="scientific">Methanocella conradii (strain DSM 24694 / JCM 17849 / CGMCC 1.5162 / HZ254)</name>
    <dbReference type="NCBI Taxonomy" id="1041930"/>
    <lineage>
        <taxon>Archaea</taxon>
        <taxon>Methanobacteriati</taxon>
        <taxon>Methanobacteriota</taxon>
        <taxon>Stenosarchaea group</taxon>
        <taxon>Methanomicrobia</taxon>
        <taxon>Methanocellales</taxon>
        <taxon>Methanocellaceae</taxon>
        <taxon>Methanocella</taxon>
    </lineage>
</organism>
<dbReference type="STRING" id="1041930.Mtc_1186"/>
<gene>
    <name evidence="1" type="ordered locus">Mtc_1186</name>
</gene>
<dbReference type="AlphaFoldDB" id="H8I8N6"/>
<accession>H8I8N6</accession>
<dbReference type="HOGENOM" id="CLU_1773178_0_0_2"/>
<reference evidence="1 2" key="1">
    <citation type="journal article" date="2012" name="J. Bacteriol.">
        <title>Complete genome sequence of a thermophilic methanogen, Methanocella conradii HZ254, isolated from Chinese rice field soil.</title>
        <authorList>
            <person name="Lu Z."/>
            <person name="Lu Y."/>
        </authorList>
    </citation>
    <scope>NUCLEOTIDE SEQUENCE [LARGE SCALE GENOMIC DNA]</scope>
    <source>
        <strain evidence="2">DSM 24694 / JCM 17849 / CGMCC 1.5162 / HZ254</strain>
    </source>
</reference>
<sequence>MIARVKDCLEGGKTTFYSDGNDDYLYVLLEYFEDIDYGQIVKKRENGRVVGKEKRALIGNPFMNGIETFNVENFNSILRNFLSRLVRKGKGFTKKAPRLHDAIALFQFIWNFIHKLKCKKTPAMIEGLAVKLWTWKKLLTYHYATD</sequence>
<dbReference type="Proteomes" id="UP000005233">
    <property type="component" value="Chromosome"/>
</dbReference>
<evidence type="ECO:0000313" key="2">
    <source>
        <dbReference type="Proteomes" id="UP000005233"/>
    </source>
</evidence>
<dbReference type="eggNOG" id="arCOG02140">
    <property type="taxonomic scope" value="Archaea"/>
</dbReference>